<dbReference type="Pfam" id="PF13581">
    <property type="entry name" value="HATPase_c_2"/>
    <property type="match status" value="1"/>
</dbReference>
<dbReference type="GO" id="GO:0004674">
    <property type="term" value="F:protein serine/threonine kinase activity"/>
    <property type="evidence" value="ECO:0007669"/>
    <property type="project" value="UniProtKB-KW"/>
</dbReference>
<feature type="domain" description="Histidine kinase/HSP90-like ATPase" evidence="3">
    <location>
        <begin position="34"/>
        <end position="149"/>
    </location>
</feature>
<accession>A0A1E5PHK0</accession>
<dbReference type="OrthoDB" id="4301723at2"/>
<keyword evidence="1" id="KW-0723">Serine/threonine-protein kinase</keyword>
<evidence type="ECO:0000256" key="1">
    <source>
        <dbReference type="ARBA" id="ARBA00022527"/>
    </source>
</evidence>
<evidence type="ECO:0000313" key="5">
    <source>
        <dbReference type="Proteomes" id="UP000095759"/>
    </source>
</evidence>
<proteinExistence type="predicted"/>
<dbReference type="EMBL" id="MEHJ01000001">
    <property type="protein sequence ID" value="OEJ29011.1"/>
    <property type="molecule type" value="Genomic_DNA"/>
</dbReference>
<dbReference type="AlphaFoldDB" id="A0A1E5PHK0"/>
<protein>
    <recommendedName>
        <fullName evidence="3">Histidine kinase/HSP90-like ATPase domain-containing protein</fullName>
    </recommendedName>
</protein>
<keyword evidence="1" id="KW-0808">Transferase</keyword>
<dbReference type="Proteomes" id="UP000095759">
    <property type="component" value="Unassembled WGS sequence"/>
</dbReference>
<sequence length="160" mass="17283">MTTDSPRCSSPERPDGVDSAAPRPFEFATALATKREAIGPIRHELVDLLRSSGLAHLADEFVLGAQELMANAVMHGCRRIHEGTITVSVRCNGRRIRLKVQDPSDEQPRVRDAAHDDTSGRGMLIVEAFADCWGVDAPSEGAGKAVWMEMSCTPSGREAA</sequence>
<dbReference type="InterPro" id="IPR036890">
    <property type="entry name" value="HATPase_C_sf"/>
</dbReference>
<dbReference type="Gene3D" id="3.30.565.10">
    <property type="entry name" value="Histidine kinase-like ATPase, C-terminal domain"/>
    <property type="match status" value="1"/>
</dbReference>
<dbReference type="CDD" id="cd16936">
    <property type="entry name" value="HATPase_RsbW-like"/>
    <property type="match status" value="1"/>
</dbReference>
<evidence type="ECO:0000313" key="4">
    <source>
        <dbReference type="EMBL" id="OEJ29011.1"/>
    </source>
</evidence>
<organism evidence="4 5">
    <name type="scientific">Streptomyces agglomeratus</name>
    <dbReference type="NCBI Taxonomy" id="285458"/>
    <lineage>
        <taxon>Bacteria</taxon>
        <taxon>Bacillati</taxon>
        <taxon>Actinomycetota</taxon>
        <taxon>Actinomycetes</taxon>
        <taxon>Kitasatosporales</taxon>
        <taxon>Streptomycetaceae</taxon>
        <taxon>Streptomyces</taxon>
    </lineage>
</organism>
<name>A0A1E5PHK0_9ACTN</name>
<dbReference type="STRING" id="285458.BGM19_00225"/>
<dbReference type="InterPro" id="IPR003594">
    <property type="entry name" value="HATPase_dom"/>
</dbReference>
<gene>
    <name evidence="4" type="ORF">AS594_35935</name>
</gene>
<comment type="caution">
    <text evidence="4">The sequence shown here is derived from an EMBL/GenBank/DDBJ whole genome shotgun (WGS) entry which is preliminary data.</text>
</comment>
<reference evidence="4 5" key="1">
    <citation type="submission" date="2016-08" db="EMBL/GenBank/DDBJ databases">
        <title>Complete genome sequence of Streptomyces agglomeratus strain 6-3-2, a novel anti-MRSA actinomycete isolated from Wuli of Tebit, China.</title>
        <authorList>
            <person name="Chen X."/>
        </authorList>
    </citation>
    <scope>NUCLEOTIDE SEQUENCE [LARGE SCALE GENOMIC DNA]</scope>
    <source>
        <strain evidence="4 5">6-3-2</strain>
    </source>
</reference>
<feature type="region of interest" description="Disordered" evidence="2">
    <location>
        <begin position="1"/>
        <end position="21"/>
    </location>
</feature>
<dbReference type="InterPro" id="IPR050267">
    <property type="entry name" value="Anti-sigma-factor_SerPK"/>
</dbReference>
<keyword evidence="5" id="KW-1185">Reference proteome</keyword>
<evidence type="ECO:0000256" key="2">
    <source>
        <dbReference type="SAM" id="MobiDB-lite"/>
    </source>
</evidence>
<evidence type="ECO:0000259" key="3">
    <source>
        <dbReference type="Pfam" id="PF13581"/>
    </source>
</evidence>
<keyword evidence="1" id="KW-0418">Kinase</keyword>
<dbReference type="PANTHER" id="PTHR35526">
    <property type="entry name" value="ANTI-SIGMA-F FACTOR RSBW-RELATED"/>
    <property type="match status" value="1"/>
</dbReference>
<dbReference type="PANTHER" id="PTHR35526:SF3">
    <property type="entry name" value="ANTI-SIGMA-F FACTOR RSBW"/>
    <property type="match status" value="1"/>
</dbReference>
<dbReference type="RefSeq" id="WP_141747221.1">
    <property type="nucleotide sequence ID" value="NZ_MEHJ01000001.1"/>
</dbReference>
<dbReference type="SUPFAM" id="SSF55874">
    <property type="entry name" value="ATPase domain of HSP90 chaperone/DNA topoisomerase II/histidine kinase"/>
    <property type="match status" value="1"/>
</dbReference>